<evidence type="ECO:0000313" key="2">
    <source>
        <dbReference type="Proteomes" id="UP000441772"/>
    </source>
</evidence>
<dbReference type="Gene3D" id="2.30.320.10">
    <property type="entry name" value="YwqG-like"/>
    <property type="match status" value="1"/>
</dbReference>
<dbReference type="Pfam" id="PF09234">
    <property type="entry name" value="DUF1963"/>
    <property type="match status" value="1"/>
</dbReference>
<proteinExistence type="predicted"/>
<comment type="caution">
    <text evidence="1">The sequence shown here is derived from an EMBL/GenBank/DDBJ whole genome shotgun (WGS) entry which is preliminary data.</text>
</comment>
<keyword evidence="2" id="KW-1185">Reference proteome</keyword>
<dbReference type="AlphaFoldDB" id="A0A6I1GFU8"/>
<dbReference type="RefSeq" id="WP_152234351.1">
    <property type="nucleotide sequence ID" value="NZ_JBHSKZ010000010.1"/>
</dbReference>
<dbReference type="Proteomes" id="UP000441772">
    <property type="component" value="Unassembled WGS sequence"/>
</dbReference>
<dbReference type="PANTHER" id="PTHR36436:SF6">
    <property type="entry name" value="SLL5081 PROTEIN"/>
    <property type="match status" value="1"/>
</dbReference>
<gene>
    <name evidence="1" type="ORF">F7D09_1000</name>
</gene>
<dbReference type="InterPro" id="IPR015315">
    <property type="entry name" value="DUF1963"/>
</dbReference>
<protein>
    <submittedName>
        <fullName evidence="1">Cytoplasmic protein</fullName>
    </submittedName>
</protein>
<accession>A0A6I1GFU8</accession>
<dbReference type="InterPro" id="IPR035948">
    <property type="entry name" value="YwqG-like_sf"/>
</dbReference>
<dbReference type="EMBL" id="WBVT01000011">
    <property type="protein sequence ID" value="KAB7790504.1"/>
    <property type="molecule type" value="Genomic_DNA"/>
</dbReference>
<sequence>MGLLDKLFGRDTPSEEVVRKVAEEGPRNPIDQLGVTGRLQRNAAYEDTAHIPKLTDYVAEKLAQLLRYSTEMPVLRLTATDEPTTPTDSKLGGAFYVPEGMRPPRNLDTGDQLYLLAQINFSQMPHLAGFPANGLLQFFIDGEDTLYGADYDHPQSQRSWRVRYIPQVPVTALHPGRVVRPAWHDDTTLPFEGPDTELKLTAQLGKQTITPSDYRFEDRLQRCIGTMNEYDRGFFRDHEAEIRDALDSLLESGGHQMGGYPLFTQSDPHDTRDPMWAKASVLLLQVDSIGDVIFGDSGVANFFIAPGDLERLDFSQTLYTWDCY</sequence>
<dbReference type="SUPFAM" id="SSF103032">
    <property type="entry name" value="Hypothetical protein YwqG"/>
    <property type="match status" value="1"/>
</dbReference>
<reference evidence="1 2" key="1">
    <citation type="submission" date="2019-09" db="EMBL/GenBank/DDBJ databases">
        <title>Characterization of the phylogenetic diversity of two novel species belonging to the genus Bifidobacterium: Bifidobacterium cebidarum sp. nov. and Bifidobacterium leontopitheci sp. nov.</title>
        <authorList>
            <person name="Lugli G.A."/>
            <person name="Duranti S."/>
            <person name="Milani C."/>
            <person name="Turroni F."/>
            <person name="Ventura M."/>
        </authorList>
    </citation>
    <scope>NUCLEOTIDE SEQUENCE [LARGE SCALE GENOMIC DNA]</scope>
    <source>
        <strain evidence="1 2">LMG 31471</strain>
    </source>
</reference>
<name>A0A6I1GFU8_9BIFI</name>
<organism evidence="1 2">
    <name type="scientific">Bifidobacterium leontopitheci</name>
    <dbReference type="NCBI Taxonomy" id="2650774"/>
    <lineage>
        <taxon>Bacteria</taxon>
        <taxon>Bacillati</taxon>
        <taxon>Actinomycetota</taxon>
        <taxon>Actinomycetes</taxon>
        <taxon>Bifidobacteriales</taxon>
        <taxon>Bifidobacteriaceae</taxon>
        <taxon>Bifidobacterium</taxon>
    </lineage>
</organism>
<dbReference type="PANTHER" id="PTHR36436">
    <property type="entry name" value="SLL5081 PROTEIN"/>
    <property type="match status" value="1"/>
</dbReference>
<evidence type="ECO:0000313" key="1">
    <source>
        <dbReference type="EMBL" id="KAB7790504.1"/>
    </source>
</evidence>